<reference evidence="1 2" key="1">
    <citation type="submission" date="2009-01" db="EMBL/GenBank/DDBJ databases">
        <authorList>
            <person name="Fulton L."/>
            <person name="Clifton S."/>
            <person name="Chinwalla A.T."/>
            <person name="Mitreva M."/>
            <person name="Sodergren E."/>
            <person name="Weinstock G."/>
            <person name="Clifton S."/>
            <person name="Dooling D.J."/>
            <person name="Fulton B."/>
            <person name="Minx P."/>
            <person name="Pepin K.H."/>
            <person name="Johnson M."/>
            <person name="Bhonagiri V."/>
            <person name="Nash W.E."/>
            <person name="Mardis E.R."/>
            <person name="Wilson R.K."/>
        </authorList>
    </citation>
    <scope>NUCLEOTIDE SEQUENCE [LARGE SCALE GENOMIC DNA]</scope>
    <source>
        <strain evidence="1 2">ATCC 33806</strain>
    </source>
</reference>
<evidence type="ECO:0000313" key="1">
    <source>
        <dbReference type="EMBL" id="EEG27165.1"/>
    </source>
</evidence>
<gene>
    <name evidence="1" type="ORF">CORMATOL_01235</name>
</gene>
<protein>
    <submittedName>
        <fullName evidence="1">Uncharacterized protein</fullName>
    </submittedName>
</protein>
<proteinExistence type="predicted"/>
<dbReference type="Proteomes" id="UP000006247">
    <property type="component" value="Unassembled WGS sequence"/>
</dbReference>
<evidence type="ECO:0000313" key="2">
    <source>
        <dbReference type="Proteomes" id="UP000006247"/>
    </source>
</evidence>
<accession>C0E2M9</accession>
<sequence length="65" mass="6775">MGSPWGFRRWGQAGPARGPAVVALGLSPRCRRTDSPHFIAWHGGEGSGFGGGLSEIPDILGLVFA</sequence>
<dbReference type="AlphaFoldDB" id="C0E2M9"/>
<name>C0E2M9_9CORY</name>
<dbReference type="EMBL" id="ACEB01000020">
    <property type="protein sequence ID" value="EEG27165.1"/>
    <property type="molecule type" value="Genomic_DNA"/>
</dbReference>
<dbReference type="HOGENOM" id="CLU_2842368_0_0_11"/>
<organism evidence="1 2">
    <name type="scientific">Corynebacterium matruchotii ATCC 33806</name>
    <dbReference type="NCBI Taxonomy" id="566549"/>
    <lineage>
        <taxon>Bacteria</taxon>
        <taxon>Bacillati</taxon>
        <taxon>Actinomycetota</taxon>
        <taxon>Actinomycetes</taxon>
        <taxon>Mycobacteriales</taxon>
        <taxon>Corynebacteriaceae</taxon>
        <taxon>Corynebacterium</taxon>
    </lineage>
</organism>
<comment type="caution">
    <text evidence="1">The sequence shown here is derived from an EMBL/GenBank/DDBJ whole genome shotgun (WGS) entry which is preliminary data.</text>
</comment>